<feature type="compositionally biased region" description="Polar residues" evidence="1">
    <location>
        <begin position="391"/>
        <end position="411"/>
    </location>
</feature>
<feature type="compositionally biased region" description="Low complexity" evidence="1">
    <location>
        <begin position="374"/>
        <end position="390"/>
    </location>
</feature>
<sequence length="422" mass="42427">MTSRTPFRALLVLPAGVALLTGLATGLALLGLPSPVPAARVQDAHGLLMVLGFVGTLVALERAVAVRRPVAYLAPAALGLGALALLAPLPRAVGQGLLVAGTLGLVAIYAVVWRRQPAVATAVQAAGAVLAVGGAALWGAGLAVPDLLPWLVGFVAWTVLGERVELARLEIDARAERTVLAGGLVFLGAACLALLAPAPGYAVAGAALAASAVTLLRHDVARRTVRGRGLPRFAAAAMLAGYAWLVLAGAAWVFLAAGAGPSGLGPAVTLRSGPTYDAVVHAVFLGFGLSMIMAHAPLILPAVLRRPLPYRAAMWAPLVLLHASLAVRVAGDLAGDGPGAVAAVRVGGVGNVVAVLAFVGIALWSALLRDQSSTSRDQSSTSADQASTSRDQASTSADRGSTSRDQGSASEPSAVLPIVSGR</sequence>
<evidence type="ECO:0000256" key="1">
    <source>
        <dbReference type="SAM" id="MobiDB-lite"/>
    </source>
</evidence>
<feature type="transmembrane region" description="Helical" evidence="2">
    <location>
        <begin position="278"/>
        <end position="300"/>
    </location>
</feature>
<feature type="region of interest" description="Disordered" evidence="1">
    <location>
        <begin position="374"/>
        <end position="422"/>
    </location>
</feature>
<feature type="transmembrane region" description="Helical" evidence="2">
    <location>
        <begin position="342"/>
        <end position="368"/>
    </location>
</feature>
<feature type="transmembrane region" description="Helical" evidence="2">
    <location>
        <begin position="48"/>
        <end position="65"/>
    </location>
</feature>
<protein>
    <submittedName>
        <fullName evidence="3">Uncharacterized protein</fullName>
    </submittedName>
</protein>
<keyword evidence="2" id="KW-1133">Transmembrane helix</keyword>
<dbReference type="RefSeq" id="WP_353708008.1">
    <property type="nucleotide sequence ID" value="NZ_CP159290.1"/>
</dbReference>
<dbReference type="AlphaFoldDB" id="A0AAU8G2T9"/>
<accession>A0AAU8G2T9</accession>
<evidence type="ECO:0000256" key="2">
    <source>
        <dbReference type="SAM" id="Phobius"/>
    </source>
</evidence>
<keyword evidence="2" id="KW-0472">Membrane</keyword>
<gene>
    <name evidence="3" type="ORF">ABRQ22_20515</name>
</gene>
<proteinExistence type="predicted"/>
<feature type="transmembrane region" description="Helical" evidence="2">
    <location>
        <begin position="312"/>
        <end position="330"/>
    </location>
</feature>
<name>A0AAU8G2T9_9MICO</name>
<feature type="transmembrane region" description="Helical" evidence="2">
    <location>
        <begin position="119"/>
        <end position="141"/>
    </location>
</feature>
<dbReference type="EMBL" id="CP159290">
    <property type="protein sequence ID" value="XCH29915.1"/>
    <property type="molecule type" value="Genomic_DNA"/>
</dbReference>
<feature type="transmembrane region" description="Helical" evidence="2">
    <location>
        <begin position="70"/>
        <end position="87"/>
    </location>
</feature>
<organism evidence="3">
    <name type="scientific">Cellulosimicrobium sp. ES-005</name>
    <dbReference type="NCBI Taxonomy" id="3163031"/>
    <lineage>
        <taxon>Bacteria</taxon>
        <taxon>Bacillati</taxon>
        <taxon>Actinomycetota</taxon>
        <taxon>Actinomycetes</taxon>
        <taxon>Micrococcales</taxon>
        <taxon>Promicromonosporaceae</taxon>
        <taxon>Cellulosimicrobium</taxon>
    </lineage>
</organism>
<feature type="transmembrane region" description="Helical" evidence="2">
    <location>
        <begin position="233"/>
        <end position="258"/>
    </location>
</feature>
<evidence type="ECO:0000313" key="3">
    <source>
        <dbReference type="EMBL" id="XCH29915.1"/>
    </source>
</evidence>
<reference evidence="3" key="1">
    <citation type="submission" date="2024-06" db="EMBL/GenBank/DDBJ databases">
        <title>Complete genome sequence of the cellulolytic actinobacterium, Cellulosimicrobium ES-005.</title>
        <authorList>
            <person name="Matthews C.T."/>
            <person name="Underwood K.D."/>
            <person name="Ghanchi K.M."/>
            <person name="Fields S.D."/>
            <person name="Gardner S.G."/>
        </authorList>
    </citation>
    <scope>NUCLEOTIDE SEQUENCE</scope>
    <source>
        <strain evidence="3">ES-005</strain>
    </source>
</reference>
<keyword evidence="2" id="KW-0812">Transmembrane</keyword>
<feature type="transmembrane region" description="Helical" evidence="2">
    <location>
        <begin position="202"/>
        <end position="221"/>
    </location>
</feature>
<feature type="transmembrane region" description="Helical" evidence="2">
    <location>
        <begin position="93"/>
        <end position="112"/>
    </location>
</feature>